<keyword evidence="3" id="KW-1185">Reference proteome</keyword>
<proteinExistence type="predicted"/>
<organism evidence="2 3">
    <name type="scientific">Tenggerimyces flavus</name>
    <dbReference type="NCBI Taxonomy" id="1708749"/>
    <lineage>
        <taxon>Bacteria</taxon>
        <taxon>Bacillati</taxon>
        <taxon>Actinomycetota</taxon>
        <taxon>Actinomycetes</taxon>
        <taxon>Propionibacteriales</taxon>
        <taxon>Nocardioidaceae</taxon>
        <taxon>Tenggerimyces</taxon>
    </lineage>
</organism>
<dbReference type="PROSITE" id="PS50995">
    <property type="entry name" value="HTH_MARR_2"/>
    <property type="match status" value="1"/>
</dbReference>
<comment type="caution">
    <text evidence="2">The sequence shown here is derived from an EMBL/GenBank/DDBJ whole genome shotgun (WGS) entry which is preliminary data.</text>
</comment>
<dbReference type="SMART" id="SM00347">
    <property type="entry name" value="HTH_MARR"/>
    <property type="match status" value="1"/>
</dbReference>
<evidence type="ECO:0000313" key="2">
    <source>
        <dbReference type="EMBL" id="MFC3760836.1"/>
    </source>
</evidence>
<dbReference type="InterPro" id="IPR036388">
    <property type="entry name" value="WH-like_DNA-bd_sf"/>
</dbReference>
<accession>A0ABV7Y843</accession>
<dbReference type="Gene3D" id="1.10.10.10">
    <property type="entry name" value="Winged helix-like DNA-binding domain superfamily/Winged helix DNA-binding domain"/>
    <property type="match status" value="1"/>
</dbReference>
<dbReference type="EMBL" id="JBHRZH010000006">
    <property type="protein sequence ID" value="MFC3760836.1"/>
    <property type="molecule type" value="Genomic_DNA"/>
</dbReference>
<name>A0ABV7Y843_9ACTN</name>
<dbReference type="Pfam" id="PF01047">
    <property type="entry name" value="MarR"/>
    <property type="match status" value="1"/>
</dbReference>
<dbReference type="SUPFAM" id="SSF46785">
    <property type="entry name" value="Winged helix' DNA-binding domain"/>
    <property type="match status" value="1"/>
</dbReference>
<dbReference type="InterPro" id="IPR052526">
    <property type="entry name" value="HTH-type_Bedaq_tolerance"/>
</dbReference>
<dbReference type="RefSeq" id="WP_275577064.1">
    <property type="nucleotide sequence ID" value="NZ_JAFBCM010000001.1"/>
</dbReference>
<dbReference type="Gene3D" id="1.10.287.100">
    <property type="match status" value="1"/>
</dbReference>
<dbReference type="Proteomes" id="UP001595699">
    <property type="component" value="Unassembled WGS sequence"/>
</dbReference>
<protein>
    <submittedName>
        <fullName evidence="2">MarR family winged helix-turn-helix transcriptional regulator</fullName>
    </submittedName>
</protein>
<sequence length="146" mass="16461">MSPMLVRSDPGLASTLRLSVMRLARRLRNQVADDNQLSANQLAVMSTLNRHNLLTIGELAAYEKVQPPSMTRTVSHLETIGLVVREPHPTDGRQVVVRLADEGRRLLAEDRKRRDAWLAKRLRELTPQEKEILRAAAPILERLASS</sequence>
<dbReference type="PANTHER" id="PTHR39515">
    <property type="entry name" value="CONSERVED PROTEIN"/>
    <property type="match status" value="1"/>
</dbReference>
<evidence type="ECO:0000313" key="3">
    <source>
        <dbReference type="Proteomes" id="UP001595699"/>
    </source>
</evidence>
<reference evidence="3" key="1">
    <citation type="journal article" date="2019" name="Int. J. Syst. Evol. Microbiol.">
        <title>The Global Catalogue of Microorganisms (GCM) 10K type strain sequencing project: providing services to taxonomists for standard genome sequencing and annotation.</title>
        <authorList>
            <consortium name="The Broad Institute Genomics Platform"/>
            <consortium name="The Broad Institute Genome Sequencing Center for Infectious Disease"/>
            <person name="Wu L."/>
            <person name="Ma J."/>
        </authorList>
    </citation>
    <scope>NUCLEOTIDE SEQUENCE [LARGE SCALE GENOMIC DNA]</scope>
    <source>
        <strain evidence="3">CGMCC 4.7241</strain>
    </source>
</reference>
<evidence type="ECO:0000259" key="1">
    <source>
        <dbReference type="PROSITE" id="PS50995"/>
    </source>
</evidence>
<dbReference type="InterPro" id="IPR000835">
    <property type="entry name" value="HTH_MarR-typ"/>
</dbReference>
<dbReference type="PANTHER" id="PTHR39515:SF2">
    <property type="entry name" value="HTH-TYPE TRANSCRIPTIONAL REGULATOR RV0880"/>
    <property type="match status" value="1"/>
</dbReference>
<feature type="domain" description="HTH marR-type" evidence="1">
    <location>
        <begin position="9"/>
        <end position="142"/>
    </location>
</feature>
<gene>
    <name evidence="2" type="ORF">ACFOUW_08295</name>
</gene>
<dbReference type="InterPro" id="IPR036390">
    <property type="entry name" value="WH_DNA-bd_sf"/>
</dbReference>